<comment type="caution">
    <text evidence="1">The sequence shown here is derived from an EMBL/GenBank/DDBJ whole genome shotgun (WGS) entry which is preliminary data.</text>
</comment>
<proteinExistence type="predicted"/>
<feature type="non-terminal residue" evidence="1">
    <location>
        <position position="630"/>
    </location>
</feature>
<dbReference type="Proteomes" id="UP001140087">
    <property type="component" value="Unassembled WGS sequence"/>
</dbReference>
<name>A0ACC1KUK3_9FUNG</name>
<evidence type="ECO:0000313" key="1">
    <source>
        <dbReference type="EMBL" id="KAJ2795388.1"/>
    </source>
</evidence>
<reference evidence="1" key="1">
    <citation type="submission" date="2022-07" db="EMBL/GenBank/DDBJ databases">
        <title>Phylogenomic reconstructions and comparative analyses of Kickxellomycotina fungi.</title>
        <authorList>
            <person name="Reynolds N.K."/>
            <person name="Stajich J.E."/>
            <person name="Barry K."/>
            <person name="Grigoriev I.V."/>
            <person name="Crous P."/>
            <person name="Smith M.E."/>
        </authorList>
    </citation>
    <scope>NUCLEOTIDE SEQUENCE</scope>
    <source>
        <strain evidence="1">BCRC 34780</strain>
    </source>
</reference>
<gene>
    <name evidence="1" type="ORF">H4R21_005130</name>
</gene>
<accession>A0ACC1KUK3</accession>
<dbReference type="EMBL" id="JANBUN010002184">
    <property type="protein sequence ID" value="KAJ2795388.1"/>
    <property type="molecule type" value="Genomic_DNA"/>
</dbReference>
<keyword evidence="2" id="KW-1185">Reference proteome</keyword>
<sequence length="630" mass="69594">MTVAVRLDSAPGSELPAGAASLARLSALRAQASQIPREPGVFTELSKRLVHAMDLARQMAKYWGREDSVKSLRHHRQRLPRMTGISRRFADELRGVLETICPDMQPALFSRLENPFVLEGGESAELAPMQMFPASSLPRQLPKSAGEAIYDVTSLPLALKDTRQSFCIMCTLLLTDVPEQQQQQQPPQRGGPSATRTEKTPPSAPGGPSSTTNIHNRRLESLMRRPGDSGYQRPSARSQAGGGQSQTGQLHGLGLRGWNQGEGAGHPRSRSGANKHAGGWSNDVGRFSRRLRALEAVTQTEKKPPSPSEYKPIADPPAAPLSASQLTYYSSKGKAAPASGAAWVIIWLVGGELEMVGYNVSQALWDSIHDQIQQRSEREARRKQLLGMLASHMVGIFPGYDRQARHKGITSAWVDRDVTRDLINKYAPQGQLMSDDQIHYFNIERQLSPDYMRELELYKGSAELAKLQSNPPVAGMTLNDLMTELVLRQLQPDHLRWARKLTFADYTQPYVETHHPDALFRIGSRLLRAYQSRINQVLRYDELMRIAERWRELAIANGLAAPAGRVPQMLMADAHASDTHTSSSEERRLTSRSASAQPPSRIGPVATATPPPVSQAVQESPPQAPRRGDQ</sequence>
<protein>
    <submittedName>
        <fullName evidence="1">Uncharacterized protein</fullName>
    </submittedName>
</protein>
<evidence type="ECO:0000313" key="2">
    <source>
        <dbReference type="Proteomes" id="UP001140087"/>
    </source>
</evidence>
<organism evidence="1 2">
    <name type="scientific">Coemansia helicoidea</name>
    <dbReference type="NCBI Taxonomy" id="1286919"/>
    <lineage>
        <taxon>Eukaryota</taxon>
        <taxon>Fungi</taxon>
        <taxon>Fungi incertae sedis</taxon>
        <taxon>Zoopagomycota</taxon>
        <taxon>Kickxellomycotina</taxon>
        <taxon>Kickxellomycetes</taxon>
        <taxon>Kickxellales</taxon>
        <taxon>Kickxellaceae</taxon>
        <taxon>Coemansia</taxon>
    </lineage>
</organism>